<dbReference type="EMBL" id="QUQM01000002">
    <property type="protein sequence ID" value="KAA8651684.1"/>
    <property type="molecule type" value="Genomic_DNA"/>
</dbReference>
<dbReference type="GeneID" id="54323282"/>
<reference evidence="2 3" key="1">
    <citation type="submission" date="2019-08" db="EMBL/GenBank/DDBJ databases">
        <title>The genome sequence of a newly discovered highly antifungal drug resistant Aspergillus species, Aspergillus tanneri NIH 1004.</title>
        <authorList>
            <person name="Mounaud S."/>
            <person name="Singh I."/>
            <person name="Joardar V."/>
            <person name="Pakala S."/>
            <person name="Pakala S."/>
            <person name="Venepally P."/>
            <person name="Chung J.K."/>
            <person name="Losada L."/>
            <person name="Nierman W.C."/>
        </authorList>
    </citation>
    <scope>NUCLEOTIDE SEQUENCE [LARGE SCALE GENOMIC DNA]</scope>
    <source>
        <strain evidence="2 3">NIH1004</strain>
    </source>
</reference>
<dbReference type="RefSeq" id="XP_033431045.1">
    <property type="nucleotide sequence ID" value="XM_033565288.1"/>
</dbReference>
<evidence type="ECO:0000313" key="2">
    <source>
        <dbReference type="EMBL" id="KAA8651684.1"/>
    </source>
</evidence>
<feature type="region of interest" description="Disordered" evidence="1">
    <location>
        <begin position="1"/>
        <end position="21"/>
    </location>
</feature>
<dbReference type="Proteomes" id="UP000324241">
    <property type="component" value="Unassembled WGS sequence"/>
</dbReference>
<dbReference type="OrthoDB" id="2498029at2759"/>
<organism evidence="2 3">
    <name type="scientific">Aspergillus tanneri</name>
    <dbReference type="NCBI Taxonomy" id="1220188"/>
    <lineage>
        <taxon>Eukaryota</taxon>
        <taxon>Fungi</taxon>
        <taxon>Dikarya</taxon>
        <taxon>Ascomycota</taxon>
        <taxon>Pezizomycotina</taxon>
        <taxon>Eurotiomycetes</taxon>
        <taxon>Eurotiomycetidae</taxon>
        <taxon>Eurotiales</taxon>
        <taxon>Aspergillaceae</taxon>
        <taxon>Aspergillus</taxon>
        <taxon>Aspergillus subgen. Circumdati</taxon>
    </lineage>
</organism>
<protein>
    <submittedName>
        <fullName evidence="2">Uncharacterized protein</fullName>
    </submittedName>
</protein>
<name>A0A5M9N250_9EURO</name>
<evidence type="ECO:0000313" key="3">
    <source>
        <dbReference type="Proteomes" id="UP000324241"/>
    </source>
</evidence>
<sequence>MTRPPPRDTESEEEEDRMEYVSRDQFKDFQTQLQPQLQSQMQTQMQQIMELIQRSQSPFKKQAPFQYGTRLGDEGYAALTFDPQTVGESTSQSRLLENPKMKNEDALAGLVYLFLVLICQGGSQSFGIASYDGPVVGVASVTGYYRDQETDM</sequence>
<comment type="caution">
    <text evidence="2">The sequence shown here is derived from an EMBL/GenBank/DDBJ whole genome shotgun (WGS) entry which is preliminary data.</text>
</comment>
<evidence type="ECO:0000256" key="1">
    <source>
        <dbReference type="SAM" id="MobiDB-lite"/>
    </source>
</evidence>
<accession>A0A5M9N250</accession>
<gene>
    <name evidence="2" type="ORF">ATNIH1004_000580</name>
</gene>
<dbReference type="AlphaFoldDB" id="A0A5M9N250"/>
<dbReference type="VEuPathDB" id="FungiDB:EYZ11_010694"/>
<proteinExistence type="predicted"/>